<sequence>MKGLLCFFSTLLHCSPLFVGNGQSFEDSIESLFIDVLIDPCFSSNAVIEERSKTDTNLEDETHFRVPKIKKISRDSNKLLILESVPANPTSFTKTKGKRKNLKQKKTENNSDILELKQINTEKLNQLEKIDQIIKNRYQFVFCSYINKVYLSNFALDTALEFRSRPDSKKINVGIKFYDMMTGFFTTEKNNDSDLLIRNYVLFKLEKKDLLSYKEEYDSFIQILEGHFQPILSIIQFYRYCWRDLAQDKTTYKYVKKIRESIQTISKCEFLMVLCNELKIFLQINYEYIDQCLMGQILFYLQTILYIYELNKDKFLEIQEIRGLNFLYNNTNLLRFVILIKYLLSQLFTKLNVGDDFLQTYKITVFLFFLRFKYPEIAIQFNYLELFISNSITLNETIKIDKKKELNAIRLVFALKKDLFSNEIFKKNYLGMKLLLISTITDRFTELDQKILNYKEFLNSEDFTKSSFWIDNILKLYVNVYYEMLYKVYLNEKETEDKTSSQQLLVSESC</sequence>
<dbReference type="VEuPathDB" id="MicrosporidiaDB:TUBRATIS_14830"/>
<dbReference type="EMBL" id="RCSS01000331">
    <property type="protein sequence ID" value="RVD92039.1"/>
    <property type="molecule type" value="Genomic_DNA"/>
</dbReference>
<comment type="caution">
    <text evidence="2">The sequence shown here is derived from an EMBL/GenBank/DDBJ whole genome shotgun (WGS) entry which is preliminary data.</text>
</comment>
<dbReference type="AlphaFoldDB" id="A0A437ALU1"/>
<keyword evidence="1" id="KW-0732">Signal</keyword>
<evidence type="ECO:0000313" key="3">
    <source>
        <dbReference type="Proteomes" id="UP000282876"/>
    </source>
</evidence>
<evidence type="ECO:0000313" key="2">
    <source>
        <dbReference type="EMBL" id="RVD92039.1"/>
    </source>
</evidence>
<name>A0A437ALU1_9MICR</name>
<evidence type="ECO:0000256" key="1">
    <source>
        <dbReference type="SAM" id="SignalP"/>
    </source>
</evidence>
<organism evidence="2 3">
    <name type="scientific">Tubulinosema ratisbonensis</name>
    <dbReference type="NCBI Taxonomy" id="291195"/>
    <lineage>
        <taxon>Eukaryota</taxon>
        <taxon>Fungi</taxon>
        <taxon>Fungi incertae sedis</taxon>
        <taxon>Microsporidia</taxon>
        <taxon>Tubulinosematoidea</taxon>
        <taxon>Tubulinosematidae</taxon>
        <taxon>Tubulinosema</taxon>
    </lineage>
</organism>
<accession>A0A437ALU1</accession>
<protein>
    <submittedName>
        <fullName evidence="2">Uncharacterized protein</fullName>
    </submittedName>
</protein>
<feature type="signal peptide" evidence="1">
    <location>
        <begin position="1"/>
        <end position="22"/>
    </location>
</feature>
<reference evidence="2 3" key="1">
    <citation type="submission" date="2018-10" db="EMBL/GenBank/DDBJ databases">
        <title>Draft genome sequence of the microsporidian Tubulinosema ratisbonensis.</title>
        <authorList>
            <person name="Polonais V."/>
            <person name="Peyretaillade E."/>
            <person name="Niehus S."/>
            <person name="Wawrzyniak I."/>
            <person name="Franchet A."/>
            <person name="Gaspin C."/>
            <person name="Reichstadt M."/>
            <person name="Belser C."/>
            <person name="Labadie K."/>
            <person name="Delbac F."/>
            <person name="Ferrandon D."/>
        </authorList>
    </citation>
    <scope>NUCLEOTIDE SEQUENCE [LARGE SCALE GENOMIC DNA]</scope>
    <source>
        <strain evidence="2 3">Franzen</strain>
    </source>
</reference>
<gene>
    <name evidence="2" type="ORF">TUBRATIS_14830</name>
</gene>
<dbReference type="Proteomes" id="UP000282876">
    <property type="component" value="Unassembled WGS sequence"/>
</dbReference>
<feature type="chain" id="PRO_5019347457" evidence="1">
    <location>
        <begin position="23"/>
        <end position="510"/>
    </location>
</feature>
<proteinExistence type="predicted"/>
<keyword evidence="3" id="KW-1185">Reference proteome</keyword>